<gene>
    <name evidence="3" type="primary">SERPING1</name>
    <name evidence="3" type="ORF">AOXY_G34381</name>
</gene>
<dbReference type="Proteomes" id="UP001230051">
    <property type="component" value="Unassembled WGS sequence"/>
</dbReference>
<dbReference type="InterPro" id="IPR030395">
    <property type="entry name" value="GP_PDE_dom"/>
</dbReference>
<dbReference type="GO" id="GO:0008081">
    <property type="term" value="F:phosphoric diester hydrolase activity"/>
    <property type="evidence" value="ECO:0007669"/>
    <property type="project" value="InterPro"/>
</dbReference>
<evidence type="ECO:0000256" key="1">
    <source>
        <dbReference type="RuleBase" id="RU000411"/>
    </source>
</evidence>
<dbReference type="EMBL" id="JAGXEW010000064">
    <property type="protein sequence ID" value="KAK1150393.1"/>
    <property type="molecule type" value="Genomic_DNA"/>
</dbReference>
<name>A0AAD8FPE4_ACIOX</name>
<dbReference type="PANTHER" id="PTHR11461">
    <property type="entry name" value="SERINE PROTEASE INHIBITOR, SERPIN"/>
    <property type="match status" value="1"/>
</dbReference>
<dbReference type="InterPro" id="IPR000215">
    <property type="entry name" value="Serpin_fam"/>
</dbReference>
<evidence type="ECO:0000259" key="2">
    <source>
        <dbReference type="PROSITE" id="PS51704"/>
    </source>
</evidence>
<dbReference type="Gene3D" id="3.30.497.10">
    <property type="entry name" value="Antithrombin, subunit I, domain 2"/>
    <property type="match status" value="1"/>
</dbReference>
<feature type="domain" description="GP-PDE" evidence="2">
    <location>
        <begin position="78"/>
        <end position="231"/>
    </location>
</feature>
<dbReference type="InterPro" id="IPR023796">
    <property type="entry name" value="Serpin_dom"/>
</dbReference>
<reference evidence="3" key="1">
    <citation type="submission" date="2022-02" db="EMBL/GenBank/DDBJ databases">
        <title>Atlantic sturgeon de novo genome assembly.</title>
        <authorList>
            <person name="Stock M."/>
            <person name="Klopp C."/>
            <person name="Guiguen Y."/>
            <person name="Cabau C."/>
            <person name="Parinello H."/>
            <person name="Santidrian Yebra-Pimentel E."/>
            <person name="Kuhl H."/>
            <person name="Dirks R.P."/>
            <person name="Guessner J."/>
            <person name="Wuertz S."/>
            <person name="Du K."/>
            <person name="Schartl M."/>
        </authorList>
    </citation>
    <scope>NUCLEOTIDE SEQUENCE</scope>
    <source>
        <strain evidence="3">STURGEONOMICS-FGT-2020</strain>
        <tissue evidence="3">Whole blood</tissue>
    </source>
</reference>
<accession>A0AAD8FPE4</accession>
<dbReference type="InterPro" id="IPR042178">
    <property type="entry name" value="Serpin_sf_1"/>
</dbReference>
<dbReference type="GO" id="GO:0004867">
    <property type="term" value="F:serine-type endopeptidase inhibitor activity"/>
    <property type="evidence" value="ECO:0007669"/>
    <property type="project" value="InterPro"/>
</dbReference>
<comment type="similarity">
    <text evidence="1">Belongs to the serpin family.</text>
</comment>
<dbReference type="AlphaFoldDB" id="A0AAD8FPE4"/>
<evidence type="ECO:0000313" key="4">
    <source>
        <dbReference type="Proteomes" id="UP001230051"/>
    </source>
</evidence>
<dbReference type="SMART" id="SM00093">
    <property type="entry name" value="SERPIN"/>
    <property type="match status" value="1"/>
</dbReference>
<dbReference type="PROSITE" id="PS51704">
    <property type="entry name" value="GP_PDE"/>
    <property type="match status" value="1"/>
</dbReference>
<evidence type="ECO:0000313" key="3">
    <source>
        <dbReference type="EMBL" id="KAK1150393.1"/>
    </source>
</evidence>
<dbReference type="InterPro" id="IPR036186">
    <property type="entry name" value="Serpin_sf"/>
</dbReference>
<keyword evidence="4" id="KW-1185">Reference proteome</keyword>
<sequence>MTAGQGNTRTLSLSHSLTLAPSLSHSHPITLSLSHTLAPSLSHSLTPSLSHSLTLSHTRSITLSLSLPLSLSPQVGRFLLSGDTSLLVLLPTDLSLDSLLALESRLSSKLLADVVQQLNQATSHSTVVSLPKLRLDVQTDLAYILEKLGLSELFSSQSLWADPRGRVFVSDALHRAVLDLGESGVEAAGVTSVSLARSVFVFDALQPFMLVLWDDSLGPLFMGRHRPSQPN</sequence>
<dbReference type="Pfam" id="PF00079">
    <property type="entry name" value="Serpin"/>
    <property type="match status" value="1"/>
</dbReference>
<proteinExistence type="inferred from homology"/>
<dbReference type="SUPFAM" id="SSF56574">
    <property type="entry name" value="Serpins"/>
    <property type="match status" value="1"/>
</dbReference>
<protein>
    <submittedName>
        <fullName evidence="3">Plasma protease C1 inhibitor-like</fullName>
    </submittedName>
</protein>
<organism evidence="3 4">
    <name type="scientific">Acipenser oxyrinchus oxyrinchus</name>
    <dbReference type="NCBI Taxonomy" id="40147"/>
    <lineage>
        <taxon>Eukaryota</taxon>
        <taxon>Metazoa</taxon>
        <taxon>Chordata</taxon>
        <taxon>Craniata</taxon>
        <taxon>Vertebrata</taxon>
        <taxon>Euteleostomi</taxon>
        <taxon>Actinopterygii</taxon>
        <taxon>Chondrostei</taxon>
        <taxon>Acipenseriformes</taxon>
        <taxon>Acipenseridae</taxon>
        <taxon>Acipenser</taxon>
    </lineage>
</organism>
<dbReference type="Gene3D" id="2.30.39.10">
    <property type="entry name" value="Alpha-1-antitrypsin, domain 1"/>
    <property type="match status" value="1"/>
</dbReference>
<dbReference type="InterPro" id="IPR042185">
    <property type="entry name" value="Serpin_sf_2"/>
</dbReference>
<comment type="caution">
    <text evidence="3">The sequence shown here is derived from an EMBL/GenBank/DDBJ whole genome shotgun (WGS) entry which is preliminary data.</text>
</comment>
<dbReference type="GO" id="GO:0005615">
    <property type="term" value="C:extracellular space"/>
    <property type="evidence" value="ECO:0007669"/>
    <property type="project" value="InterPro"/>
</dbReference>
<dbReference type="GO" id="GO:0006629">
    <property type="term" value="P:lipid metabolic process"/>
    <property type="evidence" value="ECO:0007669"/>
    <property type="project" value="InterPro"/>
</dbReference>
<dbReference type="PANTHER" id="PTHR11461:SF159">
    <property type="entry name" value="PLASMA PROTEASE C1 INHIBITOR"/>
    <property type="match status" value="1"/>
</dbReference>